<dbReference type="AlphaFoldDB" id="A0A0D3JZ15"/>
<reference evidence="3" key="1">
    <citation type="journal article" date="2013" name="Nature">
        <title>Pan genome of the phytoplankton Emiliania underpins its global distribution.</title>
        <authorList>
            <person name="Read B.A."/>
            <person name="Kegel J."/>
            <person name="Klute M.J."/>
            <person name="Kuo A."/>
            <person name="Lefebvre S.C."/>
            <person name="Maumus F."/>
            <person name="Mayer C."/>
            <person name="Miller J."/>
            <person name="Monier A."/>
            <person name="Salamov A."/>
            <person name="Young J."/>
            <person name="Aguilar M."/>
            <person name="Claverie J.M."/>
            <person name="Frickenhaus S."/>
            <person name="Gonzalez K."/>
            <person name="Herman E.K."/>
            <person name="Lin Y.C."/>
            <person name="Napier J."/>
            <person name="Ogata H."/>
            <person name="Sarno A.F."/>
            <person name="Shmutz J."/>
            <person name="Schroeder D."/>
            <person name="de Vargas C."/>
            <person name="Verret F."/>
            <person name="von Dassow P."/>
            <person name="Valentin K."/>
            <person name="Van de Peer Y."/>
            <person name="Wheeler G."/>
            <person name="Dacks J.B."/>
            <person name="Delwiche C.F."/>
            <person name="Dyhrman S.T."/>
            <person name="Glockner G."/>
            <person name="John U."/>
            <person name="Richards T."/>
            <person name="Worden A.Z."/>
            <person name="Zhang X."/>
            <person name="Grigoriev I.V."/>
            <person name="Allen A.E."/>
            <person name="Bidle K."/>
            <person name="Borodovsky M."/>
            <person name="Bowler C."/>
            <person name="Brownlee C."/>
            <person name="Cock J.M."/>
            <person name="Elias M."/>
            <person name="Gladyshev V.N."/>
            <person name="Groth M."/>
            <person name="Guda C."/>
            <person name="Hadaegh A."/>
            <person name="Iglesias-Rodriguez M.D."/>
            <person name="Jenkins J."/>
            <person name="Jones B.M."/>
            <person name="Lawson T."/>
            <person name="Leese F."/>
            <person name="Lindquist E."/>
            <person name="Lobanov A."/>
            <person name="Lomsadze A."/>
            <person name="Malik S.B."/>
            <person name="Marsh M.E."/>
            <person name="Mackinder L."/>
            <person name="Mock T."/>
            <person name="Mueller-Roeber B."/>
            <person name="Pagarete A."/>
            <person name="Parker M."/>
            <person name="Probert I."/>
            <person name="Quesneville H."/>
            <person name="Raines C."/>
            <person name="Rensing S.A."/>
            <person name="Riano-Pachon D.M."/>
            <person name="Richier S."/>
            <person name="Rokitta S."/>
            <person name="Shiraiwa Y."/>
            <person name="Soanes D.M."/>
            <person name="van der Giezen M."/>
            <person name="Wahlund T.M."/>
            <person name="Williams B."/>
            <person name="Wilson W."/>
            <person name="Wolfe G."/>
            <person name="Wurch L.L."/>
        </authorList>
    </citation>
    <scope>NUCLEOTIDE SEQUENCE</scope>
</reference>
<dbReference type="EnsemblProtists" id="EOD28750">
    <property type="protein sequence ID" value="EOD28750"/>
    <property type="gene ID" value="EMIHUDRAFT_234569"/>
</dbReference>
<organism evidence="2 3">
    <name type="scientific">Emiliania huxleyi (strain CCMP1516)</name>
    <dbReference type="NCBI Taxonomy" id="280463"/>
    <lineage>
        <taxon>Eukaryota</taxon>
        <taxon>Haptista</taxon>
        <taxon>Haptophyta</taxon>
        <taxon>Prymnesiophyceae</taxon>
        <taxon>Isochrysidales</taxon>
        <taxon>Noelaerhabdaceae</taxon>
        <taxon>Emiliania</taxon>
    </lineage>
</organism>
<evidence type="ECO:0000256" key="1">
    <source>
        <dbReference type="SAM" id="MobiDB-lite"/>
    </source>
</evidence>
<dbReference type="HOGENOM" id="CLU_618869_0_0_1"/>
<keyword evidence="3" id="KW-1185">Reference proteome</keyword>
<name>A0A0D3JZ15_EMIH1</name>
<reference evidence="2" key="2">
    <citation type="submission" date="2024-10" db="UniProtKB">
        <authorList>
            <consortium name="EnsemblProtists"/>
        </authorList>
    </citation>
    <scope>IDENTIFICATION</scope>
</reference>
<dbReference type="GeneID" id="17274295"/>
<dbReference type="PaxDb" id="2903-EOD28750"/>
<dbReference type="Proteomes" id="UP000013827">
    <property type="component" value="Unassembled WGS sequence"/>
</dbReference>
<feature type="region of interest" description="Disordered" evidence="1">
    <location>
        <begin position="382"/>
        <end position="416"/>
    </location>
</feature>
<accession>A0A0D3JZ15</accession>
<sequence>MPGRKLAWTVGFDAEQNLPVTLQDGHLRFGSASCVVGIEAGGRDPDVYVRGHAVGGKRAATCVTAASDFALTYLRDVPTLNSIASSSNTHADSSFLASVVSSSGTMLSVRGVPILRTYGARMDTFVVAERSEQSLAALVEHGCEVVLSGSSTAVDRWACASIGRDSAGKARPYSTQRSVAVLVRGCDGTERSGCCRIMAFLDAVDMSGYDWVSFNDDDVYVPPCLASFLPSSASPLYAPAKHVGVGGGWRWSLCGDRGRPHTEIALPAGYGIANKGFVRLLHRDSRQTARQCASAGYFIDVAISFASWRAAVALTPLLDWTDPRVTWAGGQRRLWTNTSLIYHKVRSPYDFYLLDARTSCAAPARAAALAKERVQQPGYARTAHAKGGSHSSASPFLCDGPEQSTARGGRSVQSVRRSHVTRVRKPRDELSAPVRWRAALPTR</sequence>
<proteinExistence type="predicted"/>
<feature type="compositionally biased region" description="Low complexity" evidence="1">
    <location>
        <begin position="385"/>
        <end position="394"/>
    </location>
</feature>
<evidence type="ECO:0000313" key="3">
    <source>
        <dbReference type="Proteomes" id="UP000013827"/>
    </source>
</evidence>
<evidence type="ECO:0000313" key="2">
    <source>
        <dbReference type="EnsemblProtists" id="EOD28750"/>
    </source>
</evidence>
<dbReference type="KEGG" id="ehx:EMIHUDRAFT_234569"/>
<dbReference type="RefSeq" id="XP_005781179.1">
    <property type="nucleotide sequence ID" value="XM_005781122.1"/>
</dbReference>
<protein>
    <submittedName>
        <fullName evidence="2">Uncharacterized protein</fullName>
    </submittedName>
</protein>